<dbReference type="SMART" id="SM00382">
    <property type="entry name" value="AAA"/>
    <property type="match status" value="1"/>
</dbReference>
<dbReference type="eggNOG" id="COG1419">
    <property type="taxonomic scope" value="Bacteria"/>
</dbReference>
<keyword evidence="7" id="KW-1005">Bacterial flagellum biogenesis</keyword>
<dbReference type="NCBIfam" id="TIGR03499">
    <property type="entry name" value="FlhF"/>
    <property type="match status" value="1"/>
</dbReference>
<protein>
    <recommendedName>
        <fullName evidence="3 13">Flagellar biosynthesis protein FlhF</fullName>
    </recommendedName>
</protein>
<dbReference type="InterPro" id="IPR020006">
    <property type="entry name" value="FlhF"/>
</dbReference>
<comment type="function">
    <text evidence="12">Necessary for flagellar biosynthesis. May be involved in translocation of the flagellum.</text>
</comment>
<dbReference type="CDD" id="cd17873">
    <property type="entry name" value="FlhF"/>
    <property type="match status" value="1"/>
</dbReference>
<keyword evidence="16" id="KW-0282">Flagellum</keyword>
<feature type="domain" description="SRP54-type proteins GTP-binding" evidence="15">
    <location>
        <begin position="184"/>
        <end position="375"/>
    </location>
</feature>
<dbReference type="Gene3D" id="1.20.120.1380">
    <property type="entry name" value="Flagellar FlhF biosynthesis protein, N domain"/>
    <property type="match status" value="1"/>
</dbReference>
<dbReference type="EMBL" id="AVBF01000006">
    <property type="protein sequence ID" value="KGP74005.1"/>
    <property type="molecule type" value="Genomic_DNA"/>
</dbReference>
<dbReference type="GO" id="GO:0005886">
    <property type="term" value="C:plasma membrane"/>
    <property type="evidence" value="ECO:0007669"/>
    <property type="project" value="UniProtKB-SubCell"/>
</dbReference>
<evidence type="ECO:0000256" key="7">
    <source>
        <dbReference type="ARBA" id="ARBA00022795"/>
    </source>
</evidence>
<dbReference type="InterPro" id="IPR003593">
    <property type="entry name" value="AAA+_ATPase"/>
</dbReference>
<accession>A0A0A2TXK9</accession>
<comment type="subcellular location">
    <subcellularLocation>
        <location evidence="1">Cell membrane</location>
        <topology evidence="1">Peripheral membrane protein</topology>
        <orientation evidence="1">Cytoplasmic side</orientation>
    </subcellularLocation>
</comment>
<keyword evidence="4" id="KW-0813">Transport</keyword>
<evidence type="ECO:0000259" key="14">
    <source>
        <dbReference type="SMART" id="SM00382"/>
    </source>
</evidence>
<evidence type="ECO:0000256" key="6">
    <source>
        <dbReference type="ARBA" id="ARBA00022741"/>
    </source>
</evidence>
<comment type="caution">
    <text evidence="16">The sequence shown here is derived from an EMBL/GenBank/DDBJ whole genome shotgun (WGS) entry which is preliminary data.</text>
</comment>
<sequence>MKVKKFEAPTMPEAMSQVRKELGKDAVILNSKEVQKGGFLGLFRKTNIQVIAALDPQPKVEQSNESNQVQGNIPYKDQVSDINKQHFDEKENHDIKREIQELRTLLENQSTKSTIYPAPLQKLYDTLLNQELSERTSKELIDPLVEKYYLSQKEMTDQRAVEWLREELHYHLQSIPLGGIDFSKQFVHIVGPTGVGKTTTIAKIAAEAVLKHNKKVAFITTDTFRIAAIDQLKTYAKILDVPIEVAYNLDDYKKARETFQSYDLVLVDTAGRNFRDPKYVRELQKVVDFTEDLETYLVLSITSKVQDLEEIYSQFSTVPLKKIIFTKVDETAQFGGILELVLKHKVGVAYLTNGQNVPDDIKEASIDQILNRIVGEPSYE</sequence>
<evidence type="ECO:0000256" key="4">
    <source>
        <dbReference type="ARBA" id="ARBA00022448"/>
    </source>
</evidence>
<reference evidence="16 17" key="1">
    <citation type="journal article" date="2015" name="Stand. Genomic Sci.">
        <title>High quality draft genome sequence of the moderately halophilic bacterium Pontibacillus yanchengensis Y32(T) and comparison among Pontibacillus genomes.</title>
        <authorList>
            <person name="Huang J."/>
            <person name="Qiao Z.X."/>
            <person name="Tang J.W."/>
            <person name="Wang G."/>
        </authorList>
    </citation>
    <scope>NUCLEOTIDE SEQUENCE [LARGE SCALE GENOMIC DNA]</scope>
    <source>
        <strain evidence="16 17">Y32</strain>
    </source>
</reference>
<dbReference type="PANTHER" id="PTHR43134">
    <property type="entry name" value="SIGNAL RECOGNITION PARTICLE RECEPTOR SUBUNIT ALPHA"/>
    <property type="match status" value="1"/>
</dbReference>
<dbReference type="OrthoDB" id="9778554at2"/>
<dbReference type="GO" id="GO:0044781">
    <property type="term" value="P:bacterial-type flagellum organization"/>
    <property type="evidence" value="ECO:0007669"/>
    <property type="project" value="UniProtKB-UniRule"/>
</dbReference>
<evidence type="ECO:0000256" key="10">
    <source>
        <dbReference type="ARBA" id="ARBA00023136"/>
    </source>
</evidence>
<feature type="domain" description="AAA+ ATPase" evidence="14">
    <location>
        <begin position="183"/>
        <end position="352"/>
    </location>
</feature>
<keyword evidence="6" id="KW-0547">Nucleotide-binding</keyword>
<comment type="similarity">
    <text evidence="2">Belongs to the GTP-binding SRP family.</text>
</comment>
<dbReference type="FunFam" id="3.40.50.300:FF:000695">
    <property type="entry name" value="Flagellar biosynthesis regulator FlhF"/>
    <property type="match status" value="1"/>
</dbReference>
<dbReference type="Pfam" id="PF00448">
    <property type="entry name" value="SRP54"/>
    <property type="match status" value="1"/>
</dbReference>
<evidence type="ECO:0000313" key="16">
    <source>
        <dbReference type="EMBL" id="KGP74005.1"/>
    </source>
</evidence>
<evidence type="ECO:0000256" key="8">
    <source>
        <dbReference type="ARBA" id="ARBA00022927"/>
    </source>
</evidence>
<keyword evidence="5" id="KW-1003">Cell membrane</keyword>
<evidence type="ECO:0000256" key="9">
    <source>
        <dbReference type="ARBA" id="ARBA00023134"/>
    </source>
</evidence>
<evidence type="ECO:0000256" key="1">
    <source>
        <dbReference type="ARBA" id="ARBA00004413"/>
    </source>
</evidence>
<dbReference type="STRING" id="1385514.N782_19075"/>
<dbReference type="GO" id="GO:0005525">
    <property type="term" value="F:GTP binding"/>
    <property type="evidence" value="ECO:0007669"/>
    <property type="project" value="UniProtKB-UniRule"/>
</dbReference>
<name>A0A0A2TXK9_9BACI</name>
<evidence type="ECO:0000259" key="15">
    <source>
        <dbReference type="SMART" id="SM00962"/>
    </source>
</evidence>
<keyword evidence="11" id="KW-1006">Bacterial flagellum protein export</keyword>
<dbReference type="GO" id="GO:0003924">
    <property type="term" value="F:GTPase activity"/>
    <property type="evidence" value="ECO:0007669"/>
    <property type="project" value="UniProtKB-UniRule"/>
</dbReference>
<dbReference type="GO" id="GO:0015031">
    <property type="term" value="P:protein transport"/>
    <property type="evidence" value="ECO:0007669"/>
    <property type="project" value="UniProtKB-KW"/>
</dbReference>
<dbReference type="GO" id="GO:0005047">
    <property type="term" value="F:signal recognition particle binding"/>
    <property type="evidence" value="ECO:0007669"/>
    <property type="project" value="TreeGrafter"/>
</dbReference>
<evidence type="ECO:0000256" key="5">
    <source>
        <dbReference type="ARBA" id="ARBA00022475"/>
    </source>
</evidence>
<keyword evidence="16" id="KW-0966">Cell projection</keyword>
<evidence type="ECO:0000256" key="11">
    <source>
        <dbReference type="ARBA" id="ARBA00023225"/>
    </source>
</evidence>
<dbReference type="PANTHER" id="PTHR43134:SF3">
    <property type="entry name" value="FLAGELLAR BIOSYNTHESIS PROTEIN FLHF"/>
    <property type="match status" value="1"/>
</dbReference>
<gene>
    <name evidence="16" type="ORF">N782_19075</name>
</gene>
<evidence type="ECO:0000256" key="13">
    <source>
        <dbReference type="NCBIfam" id="TIGR03499"/>
    </source>
</evidence>
<keyword evidence="10" id="KW-0472">Membrane</keyword>
<dbReference type="InterPro" id="IPR027417">
    <property type="entry name" value="P-loop_NTPase"/>
</dbReference>
<evidence type="ECO:0000256" key="3">
    <source>
        <dbReference type="ARBA" id="ARBA00014919"/>
    </source>
</evidence>
<evidence type="ECO:0000256" key="12">
    <source>
        <dbReference type="ARBA" id="ARBA00025337"/>
    </source>
</evidence>
<keyword evidence="8" id="KW-0653">Protein transport</keyword>
<dbReference type="Proteomes" id="UP000030147">
    <property type="component" value="Unassembled WGS sequence"/>
</dbReference>
<dbReference type="GO" id="GO:0006614">
    <property type="term" value="P:SRP-dependent cotranslational protein targeting to membrane"/>
    <property type="evidence" value="ECO:0007669"/>
    <property type="project" value="UniProtKB-UniRule"/>
</dbReference>
<keyword evidence="9" id="KW-0342">GTP-binding</keyword>
<proteinExistence type="inferred from homology"/>
<evidence type="ECO:0000313" key="17">
    <source>
        <dbReference type="Proteomes" id="UP000030147"/>
    </source>
</evidence>
<dbReference type="SMART" id="SM00962">
    <property type="entry name" value="SRP54"/>
    <property type="match status" value="1"/>
</dbReference>
<dbReference type="InterPro" id="IPR000897">
    <property type="entry name" value="SRP54_GTPase_dom"/>
</dbReference>
<keyword evidence="16" id="KW-0969">Cilium</keyword>
<dbReference type="Gene3D" id="3.40.50.300">
    <property type="entry name" value="P-loop containing nucleotide triphosphate hydrolases"/>
    <property type="match status" value="1"/>
</dbReference>
<organism evidence="16 17">
    <name type="scientific">Pontibacillus yanchengensis Y32</name>
    <dbReference type="NCBI Taxonomy" id="1385514"/>
    <lineage>
        <taxon>Bacteria</taxon>
        <taxon>Bacillati</taxon>
        <taxon>Bacillota</taxon>
        <taxon>Bacilli</taxon>
        <taxon>Bacillales</taxon>
        <taxon>Bacillaceae</taxon>
        <taxon>Pontibacillus</taxon>
    </lineage>
</organism>
<evidence type="ECO:0000256" key="2">
    <source>
        <dbReference type="ARBA" id="ARBA00008531"/>
    </source>
</evidence>
<dbReference type="RefSeq" id="WP_036816398.1">
    <property type="nucleotide sequence ID" value="NZ_AVBF01000006.1"/>
</dbReference>
<keyword evidence="17" id="KW-1185">Reference proteome</keyword>
<dbReference type="AlphaFoldDB" id="A0A0A2TXK9"/>
<dbReference type="SUPFAM" id="SSF52540">
    <property type="entry name" value="P-loop containing nucleoside triphosphate hydrolases"/>
    <property type="match status" value="1"/>
</dbReference>
<dbReference type="InterPro" id="IPR047040">
    <property type="entry name" value="FlhF__GTPase_dom"/>
</dbReference>